<sequence>AGVTLWEMMTFGAEPYAGIRLAEVPDLLEKGERLSQPQICTIDVYMVMVKCECGVTTRGPSPGRVLLLSPALEQ</sequence>
<dbReference type="GO" id="GO:0004672">
    <property type="term" value="F:protein kinase activity"/>
    <property type="evidence" value="ECO:0007669"/>
    <property type="project" value="InterPro"/>
</dbReference>
<keyword evidence="4" id="KW-0808">Transferase</keyword>
<evidence type="ECO:0000256" key="1">
    <source>
        <dbReference type="ARBA" id="ARBA00022741"/>
    </source>
</evidence>
<dbReference type="GO" id="GO:0022008">
    <property type="term" value="P:neurogenesis"/>
    <property type="evidence" value="ECO:0007669"/>
    <property type="project" value="TreeGrafter"/>
</dbReference>
<keyword evidence="2" id="KW-0067">ATP-binding</keyword>
<protein>
    <submittedName>
        <fullName evidence="4">ERBB3 kinase</fullName>
    </submittedName>
</protein>
<dbReference type="InterPro" id="IPR050122">
    <property type="entry name" value="RTK"/>
</dbReference>
<dbReference type="SUPFAM" id="SSF56112">
    <property type="entry name" value="Protein kinase-like (PK-like)"/>
    <property type="match status" value="1"/>
</dbReference>
<reference evidence="4" key="1">
    <citation type="submission" date="2019-10" db="EMBL/GenBank/DDBJ databases">
        <title>Bird 10,000 Genomes (B10K) Project - Family phase.</title>
        <authorList>
            <person name="Zhang G."/>
        </authorList>
    </citation>
    <scope>NUCLEOTIDE SEQUENCE</scope>
    <source>
        <strain evidence="4">B10K-DU-002-49</strain>
        <tissue evidence="4">Muscle</tissue>
    </source>
</reference>
<evidence type="ECO:0000256" key="2">
    <source>
        <dbReference type="ARBA" id="ARBA00022840"/>
    </source>
</evidence>
<feature type="domain" description="Serine-threonine/tyrosine-protein kinase catalytic" evidence="3">
    <location>
        <begin position="2"/>
        <end position="51"/>
    </location>
</feature>
<organism evidence="4 5">
    <name type="scientific">Sula dactylatra</name>
    <name type="common">Masked booby</name>
    <dbReference type="NCBI Taxonomy" id="56068"/>
    <lineage>
        <taxon>Eukaryota</taxon>
        <taxon>Metazoa</taxon>
        <taxon>Chordata</taxon>
        <taxon>Craniata</taxon>
        <taxon>Vertebrata</taxon>
        <taxon>Euteleostomi</taxon>
        <taxon>Archelosauria</taxon>
        <taxon>Archosauria</taxon>
        <taxon>Dinosauria</taxon>
        <taxon>Saurischia</taxon>
        <taxon>Theropoda</taxon>
        <taxon>Coelurosauria</taxon>
        <taxon>Aves</taxon>
        <taxon>Neognathae</taxon>
        <taxon>Neoaves</taxon>
        <taxon>Aequornithes</taxon>
        <taxon>Suliformes</taxon>
        <taxon>Sulidae</taxon>
        <taxon>Sula</taxon>
    </lineage>
</organism>
<keyword evidence="1" id="KW-0547">Nucleotide-binding</keyword>
<dbReference type="GO" id="GO:0038132">
    <property type="term" value="F:neuregulin binding"/>
    <property type="evidence" value="ECO:0007669"/>
    <property type="project" value="TreeGrafter"/>
</dbReference>
<dbReference type="GO" id="GO:0009925">
    <property type="term" value="C:basal plasma membrane"/>
    <property type="evidence" value="ECO:0007669"/>
    <property type="project" value="TreeGrafter"/>
</dbReference>
<dbReference type="GO" id="GO:0008284">
    <property type="term" value="P:positive regulation of cell population proliferation"/>
    <property type="evidence" value="ECO:0007669"/>
    <property type="project" value="TreeGrafter"/>
</dbReference>
<feature type="non-terminal residue" evidence="4">
    <location>
        <position position="74"/>
    </location>
</feature>
<evidence type="ECO:0000313" key="4">
    <source>
        <dbReference type="EMBL" id="NWI24862.1"/>
    </source>
</evidence>
<evidence type="ECO:0000259" key="3">
    <source>
        <dbReference type="Pfam" id="PF07714"/>
    </source>
</evidence>
<dbReference type="GO" id="GO:0043066">
    <property type="term" value="P:negative regulation of apoptotic process"/>
    <property type="evidence" value="ECO:0007669"/>
    <property type="project" value="TreeGrafter"/>
</dbReference>
<dbReference type="Gene3D" id="1.10.510.10">
    <property type="entry name" value="Transferase(Phosphotransferase) domain 1"/>
    <property type="match status" value="1"/>
</dbReference>
<keyword evidence="4" id="KW-0418">Kinase</keyword>
<dbReference type="GO" id="GO:0043235">
    <property type="term" value="C:receptor complex"/>
    <property type="evidence" value="ECO:0007669"/>
    <property type="project" value="TreeGrafter"/>
</dbReference>
<keyword evidence="5" id="KW-1185">Reference proteome</keyword>
<dbReference type="GO" id="GO:0005524">
    <property type="term" value="F:ATP binding"/>
    <property type="evidence" value="ECO:0007669"/>
    <property type="project" value="UniProtKB-KW"/>
</dbReference>
<dbReference type="InterPro" id="IPR011009">
    <property type="entry name" value="Kinase-like_dom_sf"/>
</dbReference>
<dbReference type="AlphaFoldDB" id="A0A850ZWG6"/>
<dbReference type="PANTHER" id="PTHR24416:SF88">
    <property type="entry name" value="RECEPTOR TYROSINE-PROTEIN KINASE ERBB-3"/>
    <property type="match status" value="1"/>
</dbReference>
<feature type="non-terminal residue" evidence="4">
    <location>
        <position position="1"/>
    </location>
</feature>
<dbReference type="Proteomes" id="UP000619137">
    <property type="component" value="Unassembled WGS sequence"/>
</dbReference>
<gene>
    <name evidence="4" type="primary">Erbb3</name>
    <name evidence="4" type="ORF">SULDAC_R14424</name>
</gene>
<dbReference type="GO" id="GO:0038131">
    <property type="term" value="F:neuregulin receptor activity"/>
    <property type="evidence" value="ECO:0007669"/>
    <property type="project" value="TreeGrafter"/>
</dbReference>
<proteinExistence type="predicted"/>
<comment type="caution">
    <text evidence="4">The sequence shown here is derived from an EMBL/GenBank/DDBJ whole genome shotgun (WGS) entry which is preliminary data.</text>
</comment>
<evidence type="ECO:0000313" key="5">
    <source>
        <dbReference type="Proteomes" id="UP000619137"/>
    </source>
</evidence>
<dbReference type="InterPro" id="IPR001245">
    <property type="entry name" value="Ser-Thr/Tyr_kinase_cat_dom"/>
</dbReference>
<dbReference type="PANTHER" id="PTHR24416">
    <property type="entry name" value="TYROSINE-PROTEIN KINASE RECEPTOR"/>
    <property type="match status" value="1"/>
</dbReference>
<accession>A0A850ZWG6</accession>
<name>A0A850ZWG6_SULDA</name>
<dbReference type="Pfam" id="PF07714">
    <property type="entry name" value="PK_Tyr_Ser-Thr"/>
    <property type="match status" value="1"/>
</dbReference>
<dbReference type="EMBL" id="WEKW01006975">
    <property type="protein sequence ID" value="NWI24862.1"/>
    <property type="molecule type" value="Genomic_DNA"/>
</dbReference>
<dbReference type="GO" id="GO:0007169">
    <property type="term" value="P:cell surface receptor protein tyrosine kinase signaling pathway"/>
    <property type="evidence" value="ECO:0007669"/>
    <property type="project" value="TreeGrafter"/>
</dbReference>